<reference evidence="2 3" key="1">
    <citation type="submission" date="2018-11" db="EMBL/GenBank/DDBJ databases">
        <authorList>
            <consortium name="Pathogen Informatics"/>
        </authorList>
    </citation>
    <scope>NUCLEOTIDE SEQUENCE [LARGE SCALE GENOMIC DNA]</scope>
</reference>
<dbReference type="Proteomes" id="UP000270094">
    <property type="component" value="Unassembled WGS sequence"/>
</dbReference>
<keyword evidence="1" id="KW-0732">Signal</keyword>
<evidence type="ECO:0000256" key="1">
    <source>
        <dbReference type="SAM" id="SignalP"/>
    </source>
</evidence>
<name>A0A3P7L361_STRVU</name>
<organism evidence="2 3">
    <name type="scientific">Strongylus vulgaris</name>
    <name type="common">Blood worm</name>
    <dbReference type="NCBI Taxonomy" id="40348"/>
    <lineage>
        <taxon>Eukaryota</taxon>
        <taxon>Metazoa</taxon>
        <taxon>Ecdysozoa</taxon>
        <taxon>Nematoda</taxon>
        <taxon>Chromadorea</taxon>
        <taxon>Rhabditida</taxon>
        <taxon>Rhabditina</taxon>
        <taxon>Rhabditomorpha</taxon>
        <taxon>Strongyloidea</taxon>
        <taxon>Strongylidae</taxon>
        <taxon>Strongylus</taxon>
    </lineage>
</organism>
<evidence type="ECO:0008006" key="4">
    <source>
        <dbReference type="Google" id="ProtNLM"/>
    </source>
</evidence>
<feature type="chain" id="PRO_5017957771" description="Lipid-binding serum glycoprotein N-terminal domain-containing protein" evidence="1">
    <location>
        <begin position="20"/>
        <end position="143"/>
    </location>
</feature>
<evidence type="ECO:0000313" key="2">
    <source>
        <dbReference type="EMBL" id="VDM73902.1"/>
    </source>
</evidence>
<proteinExistence type="predicted"/>
<dbReference type="EMBL" id="UYYB01032976">
    <property type="protein sequence ID" value="VDM73902.1"/>
    <property type="molecule type" value="Genomic_DNA"/>
</dbReference>
<keyword evidence="3" id="KW-1185">Reference proteome</keyword>
<sequence>MSIRWLQLLLLTVGIVVFAKQNSNVKAQIYSSALEFLSRAVTHVVESGVNKFKFRDITSNIRIGTGTVKLTMHLEITKFKLPVFTGTIDEKLGSVFTSRGGILGVKGSWTGKYNFPFKTIPIDVGAWINCKYLIRGYNKCLYH</sequence>
<protein>
    <recommendedName>
        <fullName evidence="4">Lipid-binding serum glycoprotein N-terminal domain-containing protein</fullName>
    </recommendedName>
</protein>
<dbReference type="Gene3D" id="3.15.10.10">
    <property type="entry name" value="Bactericidal permeability-increasing protein, domain 1"/>
    <property type="match status" value="1"/>
</dbReference>
<accession>A0A3P7L361</accession>
<dbReference type="AlphaFoldDB" id="A0A3P7L361"/>
<feature type="signal peptide" evidence="1">
    <location>
        <begin position="1"/>
        <end position="19"/>
    </location>
</feature>
<evidence type="ECO:0000313" key="3">
    <source>
        <dbReference type="Proteomes" id="UP000270094"/>
    </source>
</evidence>
<gene>
    <name evidence="2" type="ORF">SVUK_LOCUS8900</name>
</gene>